<evidence type="ECO:0000256" key="4">
    <source>
        <dbReference type="ARBA" id="ARBA00050933"/>
    </source>
</evidence>
<dbReference type="SUPFAM" id="SSF55729">
    <property type="entry name" value="Acyl-CoA N-acyltransferases (Nat)"/>
    <property type="match status" value="1"/>
</dbReference>
<feature type="non-terminal residue" evidence="10">
    <location>
        <position position="1"/>
    </location>
</feature>
<dbReference type="Gene3D" id="3.40.630.30">
    <property type="match status" value="1"/>
</dbReference>
<comment type="caution">
    <text evidence="10">The sequence shown here is derived from an EMBL/GenBank/DDBJ whole genome shotgun (WGS) entry which is preliminary data.</text>
</comment>
<keyword evidence="11" id="KW-1185">Reference proteome</keyword>
<dbReference type="PANTHER" id="PTHR13170">
    <property type="entry name" value="O-GLCNACASE"/>
    <property type="match status" value="1"/>
</dbReference>
<evidence type="ECO:0000313" key="11">
    <source>
        <dbReference type="Proteomes" id="UP000886611"/>
    </source>
</evidence>
<dbReference type="PANTHER" id="PTHR13170:SF23">
    <property type="entry name" value="PROTEIN O-GLCNACASE-LIKE"/>
    <property type="match status" value="1"/>
</dbReference>
<keyword evidence="2" id="KW-0326">Glycosidase</keyword>
<name>A0A8X8BTU2_POLSE</name>
<dbReference type="PROSITE" id="PS52009">
    <property type="entry name" value="GH84"/>
    <property type="match status" value="1"/>
</dbReference>
<feature type="non-terminal residue" evidence="10">
    <location>
        <position position="835"/>
    </location>
</feature>
<evidence type="ECO:0000256" key="1">
    <source>
        <dbReference type="ARBA" id="ARBA00022801"/>
    </source>
</evidence>
<dbReference type="Proteomes" id="UP000886611">
    <property type="component" value="Unassembled WGS sequence"/>
</dbReference>
<accession>A0A8X8BTU2</accession>
<reference evidence="10 11" key="1">
    <citation type="journal article" date="2021" name="Cell">
        <title>Tracing the genetic footprints of vertebrate landing in non-teleost ray-finned fishes.</title>
        <authorList>
            <person name="Bi X."/>
            <person name="Wang K."/>
            <person name="Yang L."/>
            <person name="Pan H."/>
            <person name="Jiang H."/>
            <person name="Wei Q."/>
            <person name="Fang M."/>
            <person name="Yu H."/>
            <person name="Zhu C."/>
            <person name="Cai Y."/>
            <person name="He Y."/>
            <person name="Gan X."/>
            <person name="Zeng H."/>
            <person name="Yu D."/>
            <person name="Zhu Y."/>
            <person name="Jiang H."/>
            <person name="Qiu Q."/>
            <person name="Yang H."/>
            <person name="Zhang Y.E."/>
            <person name="Wang W."/>
            <person name="Zhu M."/>
            <person name="He S."/>
            <person name="Zhang G."/>
        </authorList>
    </citation>
    <scope>NUCLEOTIDE SEQUENCE [LARGE SCALE GENOMIC DNA]</scope>
    <source>
        <strain evidence="10">Bchr_013</strain>
    </source>
</reference>
<evidence type="ECO:0000256" key="5">
    <source>
        <dbReference type="ARBA" id="ARBA00052136"/>
    </source>
</evidence>
<dbReference type="EC" id="3.2.1.169" evidence="6"/>
<evidence type="ECO:0000256" key="3">
    <source>
        <dbReference type="ARBA" id="ARBA00030512"/>
    </source>
</evidence>
<dbReference type="FunFam" id="3.20.20.80:FF:000009">
    <property type="entry name" value="O-GlcNAcase BT_4395"/>
    <property type="match status" value="1"/>
</dbReference>
<dbReference type="Gene3D" id="3.20.20.80">
    <property type="entry name" value="Glycosidases"/>
    <property type="match status" value="1"/>
</dbReference>
<dbReference type="InterPro" id="IPR011496">
    <property type="entry name" value="O-GlcNAcase_cat"/>
</dbReference>
<dbReference type="EMBL" id="JAATIS010001721">
    <property type="protein sequence ID" value="KAG2466287.1"/>
    <property type="molecule type" value="Genomic_DNA"/>
</dbReference>
<dbReference type="GO" id="GO:0016231">
    <property type="term" value="F:beta-N-acetylglucosaminidase activity"/>
    <property type="evidence" value="ECO:0007669"/>
    <property type="project" value="TreeGrafter"/>
</dbReference>
<proteinExistence type="predicted"/>
<keyword evidence="1" id="KW-0378">Hydrolase</keyword>
<dbReference type="Pfam" id="PF07555">
    <property type="entry name" value="NAGidase"/>
    <property type="match status" value="1"/>
</dbReference>
<evidence type="ECO:0000313" key="10">
    <source>
        <dbReference type="EMBL" id="KAG2466287.1"/>
    </source>
</evidence>
<feature type="region of interest" description="Disordered" evidence="8">
    <location>
        <begin position="368"/>
        <end position="436"/>
    </location>
</feature>
<feature type="domain" description="GH84" evidence="9">
    <location>
        <begin position="49"/>
        <end position="326"/>
    </location>
</feature>
<evidence type="ECO:0000256" key="2">
    <source>
        <dbReference type="ARBA" id="ARBA00023295"/>
    </source>
</evidence>
<dbReference type="InterPro" id="IPR017853">
    <property type="entry name" value="GH"/>
</dbReference>
<comment type="catalytic activity">
    <reaction evidence="4">
        <text>3-O-(N-acetyl-beta-D-glucosaminyl)-L-seryl-[protein] + H2O = N-acetyl-D-glucosamine + L-seryl-[protein]</text>
        <dbReference type="Rhea" id="RHEA:48876"/>
        <dbReference type="Rhea" id="RHEA-COMP:9863"/>
        <dbReference type="Rhea" id="RHEA-COMP:12251"/>
        <dbReference type="ChEBI" id="CHEBI:15377"/>
        <dbReference type="ChEBI" id="CHEBI:29999"/>
        <dbReference type="ChEBI" id="CHEBI:90838"/>
        <dbReference type="ChEBI" id="CHEBI:506227"/>
        <dbReference type="EC" id="3.2.1.169"/>
    </reaction>
</comment>
<dbReference type="Gene3D" id="1.20.58.240">
    <property type="entry name" value="STAT, domain 1"/>
    <property type="match status" value="1"/>
</dbReference>
<evidence type="ECO:0000256" key="8">
    <source>
        <dbReference type="SAM" id="MobiDB-lite"/>
    </source>
</evidence>
<evidence type="ECO:0000256" key="6">
    <source>
        <dbReference type="ARBA" id="ARBA00066938"/>
    </source>
</evidence>
<evidence type="ECO:0000256" key="7">
    <source>
        <dbReference type="ARBA" id="ARBA00076634"/>
    </source>
</evidence>
<feature type="compositionally biased region" description="Acidic residues" evidence="8">
    <location>
        <begin position="26"/>
        <end position="35"/>
    </location>
</feature>
<dbReference type="AlphaFoldDB" id="A0A8X8BTU2"/>
<dbReference type="InterPro" id="IPR051822">
    <property type="entry name" value="Glycosyl_Hydrolase_84"/>
</dbReference>
<feature type="region of interest" description="Disordered" evidence="8">
    <location>
        <begin position="17"/>
        <end position="38"/>
    </location>
</feature>
<sequence>MAKRKLTSSEVLQAILDNDSDHDFSSTEEDFSDNDDQQRALHDTVNDDASDDSDEWVYPQHLNWTAAHGELPFLLQRWGLNTYLYGPKDDLKHRMLWREMYSEEEAVHLKALIQAAHACGLQFIYALSPGQDIIFSNSYDVVLLKRKLRQVAGLGCKAFAILFDDIAHTLCQVDKDVFSSFAHAQVSVANEIFQYLEEPCTFLFCPTEYCNSLCYPSLAKSAYLKTIGEELLPGIGVIWTGTKVISKELTEESIKEVQEVLQRRPLIWDNLHANDYDSKIVFLGPFKGRPIRLGPHLQGLLLNPNCEFEANFIPVHTLGSWFRSIHRMRKYSARSDGSATKEESGAYCPEDALCRALQDWTEEIGKSVLPGRQTLPVEDKSSTNSEPKMSEKQGSHITTRWSHCKSAIDGPEEDCEIPKGPQPYHSSEGRPSVPCQSKGAPDIIPNETATVWKPCEIGENREQETQVLTQLDSASHELEASHETPGLDDLHLLVRLFYLPYEHGDKAQHLLKEFQWLKANSSCVSIAVKKGDPQKVDEWRSRALHFKQECDNLLHLHSRIIKSTNQAFLYDIYPYVWDVRNTTLLAKAFVLWLGCRTIASVDLLGVEVEPWVFKGGISGEFQMMLPLGTSPELFTHPPPLFPASQSYNIRPFASKDKAELYRICRELHHKSLDPSHSLRKHPDLTGDSTAGPLLHLSPEYSFILEDDRGLCGYALGVMDVKSFVKNCETTWFPAMREKYPQGSYTEKATYPDSLLYHFPSLVHVEVLPDVLDSSVARCLATCLLLALKVNGSQGVFCEMLPTDQLHLEFFTKLGFLEIFRSDTVHHEDIVLGRLL</sequence>
<organism evidence="10 11">
    <name type="scientific">Polypterus senegalus</name>
    <name type="common">Senegal bichir</name>
    <dbReference type="NCBI Taxonomy" id="55291"/>
    <lineage>
        <taxon>Eukaryota</taxon>
        <taxon>Metazoa</taxon>
        <taxon>Chordata</taxon>
        <taxon>Craniata</taxon>
        <taxon>Vertebrata</taxon>
        <taxon>Euteleostomi</taxon>
        <taxon>Actinopterygii</taxon>
        <taxon>Polypteriformes</taxon>
        <taxon>Polypteridae</taxon>
        <taxon>Polypterus</taxon>
    </lineage>
</organism>
<dbReference type="GO" id="GO:0102571">
    <property type="term" value="F:[protein]-3-O-(N-acetyl-D-glucosaminyl)-L-serine/L-threonine O-N-acetyl-alpha-D-glucosaminase activity"/>
    <property type="evidence" value="ECO:0007669"/>
    <property type="project" value="UniProtKB-EC"/>
</dbReference>
<comment type="catalytic activity">
    <reaction evidence="5">
        <text>3-O-(N-acetyl-beta-D-glucosaminyl)-L-threonyl-[protein] + H2O = L-threonyl-[protein] + N-acetyl-D-glucosamine</text>
        <dbReference type="Rhea" id="RHEA:48892"/>
        <dbReference type="Rhea" id="RHEA-COMP:11060"/>
        <dbReference type="Rhea" id="RHEA-COMP:12252"/>
        <dbReference type="ChEBI" id="CHEBI:15377"/>
        <dbReference type="ChEBI" id="CHEBI:30013"/>
        <dbReference type="ChEBI" id="CHEBI:90840"/>
        <dbReference type="ChEBI" id="CHEBI:506227"/>
        <dbReference type="EC" id="3.2.1.169"/>
    </reaction>
</comment>
<gene>
    <name evidence="10" type="primary">Mgea5_1</name>
    <name evidence="10" type="ORF">GTO96_0017021</name>
</gene>
<dbReference type="GO" id="GO:0009100">
    <property type="term" value="P:glycoprotein metabolic process"/>
    <property type="evidence" value="ECO:0007669"/>
    <property type="project" value="TreeGrafter"/>
</dbReference>
<dbReference type="InterPro" id="IPR016181">
    <property type="entry name" value="Acyl_CoA_acyltransferase"/>
</dbReference>
<evidence type="ECO:0000259" key="9">
    <source>
        <dbReference type="PROSITE" id="PS52009"/>
    </source>
</evidence>
<protein>
    <recommendedName>
        <fullName evidence="6">protein O-GlcNAcase</fullName>
        <ecNumber evidence="6">3.2.1.169</ecNumber>
    </recommendedName>
    <alternativeName>
        <fullName evidence="3">Beta-N-acetylhexosaminidase</fullName>
    </alternativeName>
    <alternativeName>
        <fullName evidence="7">Beta-hexosaminidase</fullName>
    </alternativeName>
</protein>
<dbReference type="SUPFAM" id="SSF51445">
    <property type="entry name" value="(Trans)glycosidases"/>
    <property type="match status" value="1"/>
</dbReference>